<organism evidence="3 4">
    <name type="scientific">Sediminicola arcticus</name>
    <dbReference type="NCBI Taxonomy" id="1574308"/>
    <lineage>
        <taxon>Bacteria</taxon>
        <taxon>Pseudomonadati</taxon>
        <taxon>Bacteroidota</taxon>
        <taxon>Flavobacteriia</taxon>
        <taxon>Flavobacteriales</taxon>
        <taxon>Flavobacteriaceae</taxon>
        <taxon>Sediminicola</taxon>
    </lineage>
</organism>
<proteinExistence type="predicted"/>
<protein>
    <recommendedName>
        <fullName evidence="2">Response regulatory domain-containing protein</fullName>
    </recommendedName>
</protein>
<feature type="domain" description="Response regulatory" evidence="2">
    <location>
        <begin position="1"/>
        <end position="69"/>
    </location>
</feature>
<dbReference type="Proteomes" id="UP001549799">
    <property type="component" value="Unassembled WGS sequence"/>
</dbReference>
<dbReference type="RefSeq" id="WP_354616308.1">
    <property type="nucleotide sequence ID" value="NZ_JBEXAE010000008.1"/>
</dbReference>
<evidence type="ECO:0000259" key="2">
    <source>
        <dbReference type="PROSITE" id="PS50110"/>
    </source>
</evidence>
<sequence>MLKAKKSLPEVIFLDLNMPVIDGWEFLDEFAKLDIPEKIDIYVVGSSLDIRDKEKLKEYDMVINMISKP</sequence>
<feature type="modified residue" description="4-aspartylphosphate" evidence="1">
    <location>
        <position position="15"/>
    </location>
</feature>
<dbReference type="Gene3D" id="3.40.50.2300">
    <property type="match status" value="1"/>
</dbReference>
<dbReference type="InterPro" id="IPR011006">
    <property type="entry name" value="CheY-like_superfamily"/>
</dbReference>
<evidence type="ECO:0000313" key="3">
    <source>
        <dbReference type="EMBL" id="MET6991761.1"/>
    </source>
</evidence>
<comment type="caution">
    <text evidence="3">The sequence shown here is derived from an EMBL/GenBank/DDBJ whole genome shotgun (WGS) entry which is preliminary data.</text>
</comment>
<dbReference type="InterPro" id="IPR001789">
    <property type="entry name" value="Sig_transdc_resp-reg_receiver"/>
</dbReference>
<accession>A0ABV2SX65</accession>
<dbReference type="PROSITE" id="PS50110">
    <property type="entry name" value="RESPONSE_REGULATORY"/>
    <property type="match status" value="1"/>
</dbReference>
<keyword evidence="1" id="KW-0597">Phosphoprotein</keyword>
<keyword evidence="4" id="KW-1185">Reference proteome</keyword>
<name>A0ABV2SX65_9FLAO</name>
<evidence type="ECO:0000313" key="4">
    <source>
        <dbReference type="Proteomes" id="UP001549799"/>
    </source>
</evidence>
<reference evidence="3 4" key="1">
    <citation type="submission" date="2024-07" db="EMBL/GenBank/DDBJ databases">
        <title>The genome sequence of type strain Sediminicola arcticus GDMCC 1.2805.</title>
        <authorList>
            <person name="Liu Y."/>
        </authorList>
    </citation>
    <scope>NUCLEOTIDE SEQUENCE [LARGE SCALE GENOMIC DNA]</scope>
    <source>
        <strain evidence="3 4">GDMCC 1.2805</strain>
    </source>
</reference>
<dbReference type="EMBL" id="JBEXAE010000008">
    <property type="protein sequence ID" value="MET6991761.1"/>
    <property type="molecule type" value="Genomic_DNA"/>
</dbReference>
<gene>
    <name evidence="3" type="ORF">ABXZ36_14010</name>
</gene>
<dbReference type="SUPFAM" id="SSF52172">
    <property type="entry name" value="CheY-like"/>
    <property type="match status" value="1"/>
</dbReference>
<evidence type="ECO:0000256" key="1">
    <source>
        <dbReference type="PROSITE-ProRule" id="PRU00169"/>
    </source>
</evidence>